<protein>
    <submittedName>
        <fullName evidence="2">Uncharacterized protein</fullName>
    </submittedName>
</protein>
<evidence type="ECO:0000313" key="2">
    <source>
        <dbReference type="EMBL" id="ACK86394.1"/>
    </source>
</evidence>
<sequence length="337" mass="35648">MLIAFFCTGASAANAHASLLATHALATHRRPVTLARARAAAGPSLAVRVPDHVRLVEVEAAPDDVARFIDGEFDRGGHGRPSLVLDLPLGLFRGEALRDRLDASVVTVGASPLDERLAASVLAQPEAPASLLPPNARSPWLLGCDRPDYTSAALRFERAIREAVSGRRDGCPGARFLPATLPTPSPTEAASLLEGMPDEAALRRGHRLLASLMPDAGTPAEGVGLNEALASRPAPPDRRGSSERLRDLADALDAMSSGRAPSAEALVDAPLLEDWSIEPRSVPSLTGHVTGHPDIGRGQWVVTSEIYATDGRSWARTYSRYYRLGRPAGAGPPPKVH</sequence>
<proteinExistence type="predicted"/>
<reference evidence="2 3" key="1">
    <citation type="submission" date="2008-12" db="EMBL/GenBank/DDBJ databases">
        <title>Complete sequence of plasmid1 of Methylobacterium chloromethanicum CM4.</title>
        <authorList>
            <consortium name="US DOE Joint Genome Institute"/>
            <person name="Lucas S."/>
            <person name="Copeland A."/>
            <person name="Lapidus A."/>
            <person name="Glavina del Rio T."/>
            <person name="Dalin E."/>
            <person name="Tice H."/>
            <person name="Bruce D."/>
            <person name="Goodwin L."/>
            <person name="Pitluck S."/>
            <person name="Chertkov O."/>
            <person name="Brettin T."/>
            <person name="Detter J.C."/>
            <person name="Han C."/>
            <person name="Larimer F."/>
            <person name="Land M."/>
            <person name="Hauser L."/>
            <person name="Kyrpides N."/>
            <person name="Mikhailova N."/>
            <person name="Marx C."/>
            <person name="Richardson P."/>
        </authorList>
    </citation>
    <scope>NUCLEOTIDE SEQUENCE [LARGE SCALE GENOMIC DNA]</scope>
    <source>
        <strain evidence="3">CM4 / NCIMB 13688</strain>
        <plasmid evidence="2 3">pCMU01</plasmid>
    </source>
</reference>
<evidence type="ECO:0000256" key="1">
    <source>
        <dbReference type="SAM" id="SignalP"/>
    </source>
</evidence>
<evidence type="ECO:0000313" key="3">
    <source>
        <dbReference type="Proteomes" id="UP000002385"/>
    </source>
</evidence>
<dbReference type="HOGENOM" id="CLU_801234_0_0_5"/>
<feature type="chain" id="PRO_5002857005" evidence="1">
    <location>
        <begin position="18"/>
        <end position="337"/>
    </location>
</feature>
<feature type="signal peptide" evidence="1">
    <location>
        <begin position="1"/>
        <end position="17"/>
    </location>
</feature>
<organism evidence="2 3">
    <name type="scientific">Methylorubrum extorquens (strain CM4 / NCIMB 13688)</name>
    <name type="common">Methylobacterium extorquens</name>
    <dbReference type="NCBI Taxonomy" id="440085"/>
    <lineage>
        <taxon>Bacteria</taxon>
        <taxon>Pseudomonadati</taxon>
        <taxon>Pseudomonadota</taxon>
        <taxon>Alphaproteobacteria</taxon>
        <taxon>Hyphomicrobiales</taxon>
        <taxon>Methylobacteriaceae</taxon>
        <taxon>Methylorubrum</taxon>
    </lineage>
</organism>
<dbReference type="Pfam" id="PF20339">
    <property type="entry name" value="DUF6634"/>
    <property type="match status" value="1"/>
</dbReference>
<accession>B7L3I6</accession>
<dbReference type="EMBL" id="CP001299">
    <property type="protein sequence ID" value="ACK86394.1"/>
    <property type="molecule type" value="Genomic_DNA"/>
</dbReference>
<keyword evidence="2" id="KW-0614">Plasmid</keyword>
<keyword evidence="1" id="KW-0732">Signal</keyword>
<dbReference type="AlphaFoldDB" id="B7L3I6"/>
<gene>
    <name evidence="2" type="ordered locus">Mchl_5672</name>
</gene>
<dbReference type="InterPro" id="IPR046574">
    <property type="entry name" value="DUF6634"/>
</dbReference>
<name>B7L3I6_METC4</name>
<reference evidence="2 3" key="2">
    <citation type="journal article" date="2012" name="J. Bacteriol.">
        <title>Complete genome sequences of six strains of the genus Methylobacterium.</title>
        <authorList>
            <person name="Marx C.J."/>
            <person name="Bringel F."/>
            <person name="Chistoserdova L."/>
            <person name="Moulin L."/>
            <person name="Farhan Ul Haque M."/>
            <person name="Fleischman D.E."/>
            <person name="Gruffaz C."/>
            <person name="Jourand P."/>
            <person name="Knief C."/>
            <person name="Lee M.C."/>
            <person name="Muller E.E."/>
            <person name="Nadalig T."/>
            <person name="Peyraud R."/>
            <person name="Roselli S."/>
            <person name="Russ L."/>
            <person name="Goodwin L.A."/>
            <person name="Ivanova N."/>
            <person name="Kyrpides N."/>
            <person name="Lajus A."/>
            <person name="Land M.L."/>
            <person name="Medigue C."/>
            <person name="Mikhailova N."/>
            <person name="Nolan M."/>
            <person name="Woyke T."/>
            <person name="Stolyar S."/>
            <person name="Vorholt J.A."/>
            <person name="Vuilleumier S."/>
        </authorList>
    </citation>
    <scope>NUCLEOTIDE SEQUENCE [LARGE SCALE GENOMIC DNA]</scope>
    <source>
        <strain evidence="3">CM4 / NCIMB 13688</strain>
        <plasmid evidence="2 3">pCMU01</plasmid>
    </source>
</reference>
<dbReference type="KEGG" id="mch:Mchl_5672"/>
<geneLocation type="plasmid" evidence="2 3">
    <name>pCMU01</name>
</geneLocation>
<dbReference type="Proteomes" id="UP000002385">
    <property type="component" value="Plasmid pCMU01"/>
</dbReference>